<evidence type="ECO:0000313" key="9">
    <source>
        <dbReference type="Proteomes" id="UP000707451"/>
    </source>
</evidence>
<feature type="region of interest" description="Disordered" evidence="6">
    <location>
        <begin position="91"/>
        <end position="120"/>
    </location>
</feature>
<dbReference type="AlphaFoldDB" id="A0A9P8BUY0"/>
<feature type="compositionally biased region" description="Low complexity" evidence="6">
    <location>
        <begin position="864"/>
        <end position="882"/>
    </location>
</feature>
<keyword evidence="4" id="KW-0862">Zinc</keyword>
<sequence length="968" mass="105257">MTTPFTELRQANKEEQPDSQPRLPSVVSWSDPYPSQLVGYGQLPDFTQNQTHPTARTDIHSSSSFNFTSPLESVFSQDSFEALSHSSASPAHFGTLGDGMSGEWSIQHPQQPSEAHSQSYDARIQHQGLIQPTSDFQPRSNLEQPGGSFIHLSGISTHSTAYPAGHHHPLAPMPPATTTAPSGPARVESNDILRDNIDSVTTPPQVQEYGPAYLHDTQPAQRFFGFSTHSPRSSISQEDAYSMTLAMNQVPISDGQPAPETSNILSRGPNERQVGSLTVATSNLALSTPCTSPSVSTSPYSASQLQLDTPAGTAVTAGTAGTIEGAMDSLGKPSGGQCIPAKGKRRTRGNKGDPSGLLTGDPSLPDAAGATFHKKIANKRSRDRLNQTYSTSPLPLLQHPSSTLVPYTFSPASSDPLPHTPSTSSSPSVASNSSISMALPPQPPGLQHNSPYAIHASSMDLSTGQAPGIAPGGPQYAHSHSSQSQQFRSANLQYHPQQVPQGQHPSYNYNSIASPPPPPPNAFADTYRSVRTVAGMNTFGDPAAELIHTLDSPQDLPRQILNRRRSSQGYSSDTVSTPGEGYQSRSDYFGYSPLPSQLPQPSVLYHQYQQDQSSYLHSGHQTQLSSQPLVVRQPQQQQQYHPQEPFRDQLYHQHQQRRQKQYQLMQQHELLQQQYQLQQQHQKQLQQQHLQLQHMQQAQRSQFGSIFAQVDPQELGTQSDDEYSSHMTSLTDAFVTAGQVKAPRTRARSRTLPTLEDLEDIVLEPLAAETQALAAVSSHRPEGWSISTQPAQTGSSAAIAVHLRTTVSVTYLQGEHRSATEALPSTRIEELGSKSPSLSPENKSGHAVASAAAPDLEEEVKEAAVSSIPIEPSSSSSTAVSSRPARHPCPRCSKRFTRPFNLRSHMLAHDNERPYACDGKLATGAKCKSRFSRRADLVRHIKTKHPSYTKDKSQPQGSTSSNNSDEMD</sequence>
<dbReference type="PROSITE" id="PS50157">
    <property type="entry name" value="ZINC_FINGER_C2H2_2"/>
    <property type="match status" value="2"/>
</dbReference>
<feature type="region of interest" description="Disordered" evidence="6">
    <location>
        <begin position="407"/>
        <end position="488"/>
    </location>
</feature>
<dbReference type="PANTHER" id="PTHR24408:SF58">
    <property type="entry name" value="TRANSCRIPTION FACTOR (TFIIIA), PUTATIVE (AFU_ORTHOLOGUE AFUA_1G05150)-RELATED"/>
    <property type="match status" value="1"/>
</dbReference>
<evidence type="ECO:0000256" key="5">
    <source>
        <dbReference type="PROSITE-ProRule" id="PRU00042"/>
    </source>
</evidence>
<keyword evidence="9" id="KW-1185">Reference proteome</keyword>
<keyword evidence="1" id="KW-0479">Metal-binding</keyword>
<protein>
    <recommendedName>
        <fullName evidence="7">C2H2-type domain-containing protein</fullName>
    </recommendedName>
</protein>
<dbReference type="SMART" id="SM00355">
    <property type="entry name" value="ZnF_C2H2"/>
    <property type="match status" value="2"/>
</dbReference>
<accession>A0A9P8BUY0</accession>
<reference evidence="8" key="1">
    <citation type="submission" date="2021-06" db="EMBL/GenBank/DDBJ databases">
        <title>Genome Sequence of Mortierella hyaline Strain SCG-10, a Cold-Adapted, Nitrate-Reducing Fungus Isolated from Soil in Minnesota, USA.</title>
        <authorList>
            <person name="Aldossari N."/>
        </authorList>
    </citation>
    <scope>NUCLEOTIDE SEQUENCE</scope>
    <source>
        <strain evidence="8">SCG-10</strain>
    </source>
</reference>
<feature type="compositionally biased region" description="Polar residues" evidence="6">
    <location>
        <begin position="45"/>
        <end position="63"/>
    </location>
</feature>
<feature type="compositionally biased region" description="Low complexity" evidence="6">
    <location>
        <begin position="627"/>
        <end position="641"/>
    </location>
</feature>
<keyword evidence="3 5" id="KW-0863">Zinc-finger</keyword>
<dbReference type="PANTHER" id="PTHR24408">
    <property type="entry name" value="ZINC FINGER PROTEIN"/>
    <property type="match status" value="1"/>
</dbReference>
<dbReference type="EMBL" id="JAHRHY010000006">
    <property type="protein sequence ID" value="KAG9068693.1"/>
    <property type="molecule type" value="Genomic_DNA"/>
</dbReference>
<feature type="region of interest" description="Disordered" evidence="6">
    <location>
        <begin position="1"/>
        <end position="63"/>
    </location>
</feature>
<feature type="compositionally biased region" description="Basic residues" evidence="6">
    <location>
        <begin position="884"/>
        <end position="896"/>
    </location>
</feature>
<evidence type="ECO:0000256" key="2">
    <source>
        <dbReference type="ARBA" id="ARBA00022737"/>
    </source>
</evidence>
<evidence type="ECO:0000259" key="7">
    <source>
        <dbReference type="PROSITE" id="PS50157"/>
    </source>
</evidence>
<dbReference type="InterPro" id="IPR036236">
    <property type="entry name" value="Znf_C2H2_sf"/>
</dbReference>
<feature type="region of interest" description="Disordered" evidence="6">
    <location>
        <begin position="815"/>
        <end position="896"/>
    </location>
</feature>
<dbReference type="PROSITE" id="PS00028">
    <property type="entry name" value="ZINC_FINGER_C2H2_1"/>
    <property type="match status" value="1"/>
</dbReference>
<feature type="region of interest" description="Disordered" evidence="6">
    <location>
        <begin position="325"/>
        <end position="368"/>
    </location>
</feature>
<dbReference type="InterPro" id="IPR013087">
    <property type="entry name" value="Znf_C2H2_type"/>
</dbReference>
<organism evidence="8 9">
    <name type="scientific">Linnemannia hyalina</name>
    <dbReference type="NCBI Taxonomy" id="64524"/>
    <lineage>
        <taxon>Eukaryota</taxon>
        <taxon>Fungi</taxon>
        <taxon>Fungi incertae sedis</taxon>
        <taxon>Mucoromycota</taxon>
        <taxon>Mortierellomycotina</taxon>
        <taxon>Mortierellomycetes</taxon>
        <taxon>Mortierellales</taxon>
        <taxon>Mortierellaceae</taxon>
        <taxon>Linnemannia</taxon>
    </lineage>
</organism>
<feature type="region of interest" description="Disordered" evidence="6">
    <location>
        <begin position="928"/>
        <end position="968"/>
    </location>
</feature>
<dbReference type="GO" id="GO:0043565">
    <property type="term" value="F:sequence-specific DNA binding"/>
    <property type="evidence" value="ECO:0007669"/>
    <property type="project" value="TreeGrafter"/>
</dbReference>
<feature type="region of interest" description="Disordered" evidence="6">
    <location>
        <begin position="563"/>
        <end position="595"/>
    </location>
</feature>
<feature type="compositionally biased region" description="Polar residues" evidence="6">
    <location>
        <begin position="107"/>
        <end position="120"/>
    </location>
</feature>
<evidence type="ECO:0000256" key="3">
    <source>
        <dbReference type="ARBA" id="ARBA00022771"/>
    </source>
</evidence>
<dbReference type="GO" id="GO:0008270">
    <property type="term" value="F:zinc ion binding"/>
    <property type="evidence" value="ECO:0007669"/>
    <property type="project" value="UniProtKB-KW"/>
</dbReference>
<feature type="domain" description="C2H2-type" evidence="7">
    <location>
        <begin position="915"/>
        <end position="950"/>
    </location>
</feature>
<feature type="compositionally biased region" description="Polar residues" evidence="6">
    <location>
        <begin position="567"/>
        <end position="577"/>
    </location>
</feature>
<feature type="compositionally biased region" description="Polar residues" evidence="6">
    <location>
        <begin position="954"/>
        <end position="968"/>
    </location>
</feature>
<evidence type="ECO:0000256" key="1">
    <source>
        <dbReference type="ARBA" id="ARBA00022723"/>
    </source>
</evidence>
<dbReference type="OrthoDB" id="4748970at2759"/>
<feature type="compositionally biased region" description="Low complexity" evidence="6">
    <location>
        <begin position="413"/>
        <end position="436"/>
    </location>
</feature>
<proteinExistence type="predicted"/>
<feature type="compositionally biased region" description="Polar residues" evidence="6">
    <location>
        <begin position="611"/>
        <end position="626"/>
    </location>
</feature>
<name>A0A9P8BUY0_9FUNG</name>
<dbReference type="Pfam" id="PF00096">
    <property type="entry name" value="zf-C2H2"/>
    <property type="match status" value="1"/>
</dbReference>
<comment type="caution">
    <text evidence="8">The sequence shown here is derived from an EMBL/GenBank/DDBJ whole genome shotgun (WGS) entry which is preliminary data.</text>
</comment>
<keyword evidence="2" id="KW-0677">Repeat</keyword>
<evidence type="ECO:0000313" key="8">
    <source>
        <dbReference type="EMBL" id="KAG9068693.1"/>
    </source>
</evidence>
<dbReference type="GO" id="GO:0005634">
    <property type="term" value="C:nucleus"/>
    <property type="evidence" value="ECO:0007669"/>
    <property type="project" value="TreeGrafter"/>
</dbReference>
<feature type="domain" description="C2H2-type" evidence="7">
    <location>
        <begin position="887"/>
        <end position="914"/>
    </location>
</feature>
<dbReference type="Gene3D" id="3.30.160.60">
    <property type="entry name" value="Classic Zinc Finger"/>
    <property type="match status" value="2"/>
</dbReference>
<evidence type="ECO:0000256" key="4">
    <source>
        <dbReference type="ARBA" id="ARBA00022833"/>
    </source>
</evidence>
<feature type="region of interest" description="Disordered" evidence="6">
    <location>
        <begin position="611"/>
        <end position="641"/>
    </location>
</feature>
<dbReference type="GO" id="GO:0000981">
    <property type="term" value="F:DNA-binding transcription factor activity, RNA polymerase II-specific"/>
    <property type="evidence" value="ECO:0007669"/>
    <property type="project" value="TreeGrafter"/>
</dbReference>
<dbReference type="SUPFAM" id="SSF57667">
    <property type="entry name" value="beta-beta-alpha zinc fingers"/>
    <property type="match status" value="1"/>
</dbReference>
<dbReference type="Proteomes" id="UP000707451">
    <property type="component" value="Unassembled WGS sequence"/>
</dbReference>
<gene>
    <name evidence="8" type="ORF">KI688_010972</name>
</gene>
<feature type="compositionally biased region" description="Low complexity" evidence="6">
    <location>
        <begin position="464"/>
        <end position="486"/>
    </location>
</feature>
<evidence type="ECO:0000256" key="6">
    <source>
        <dbReference type="SAM" id="MobiDB-lite"/>
    </source>
</evidence>